<dbReference type="PANTHER" id="PTHR40469">
    <property type="entry name" value="SECRETED GLYCOSYL HYDROLASE"/>
    <property type="match status" value="1"/>
</dbReference>
<dbReference type="Gene3D" id="2.60.120.260">
    <property type="entry name" value="Galactose-binding domain-like"/>
    <property type="match status" value="1"/>
</dbReference>
<protein>
    <submittedName>
        <fullName evidence="4">DUF1080 domain-containing protein</fullName>
    </submittedName>
</protein>
<dbReference type="PANTHER" id="PTHR40469:SF2">
    <property type="entry name" value="GALACTOSE-BINDING DOMAIN-LIKE SUPERFAMILY PROTEIN"/>
    <property type="match status" value="1"/>
</dbReference>
<dbReference type="Gene3D" id="2.60.120.560">
    <property type="entry name" value="Exo-inulinase, domain 1"/>
    <property type="match status" value="1"/>
</dbReference>
<sequence length="559" mass="59009">MRRMIIGVAVAALLTAAGGAAPAQAADPAYQVLVFSKTAGYRHASIASGLQTIRDLGAANNFTVTTTEDANAFTTGNLAQFEAVVFLNTTGDVLNATQQTAFESYINGGGGYVGTHSAADTEYNWPFYGQLVGAWLDYHASITQANITVEDRAHPATAHLGKTWTRTDEWYNYLTNPRSSVRVLASLDESSFSGGTMGDHPIAWCKTVGNGRSFYTGGGHTAASFGESGFRAHLLGGIRYAAGFAKQDCRPENGYTTLYNGSTTGWSQAGGGGFTNSNATLRSYGEFGTLWYSAKQFGDYSLKLDWMMDGDDNSGVMIGYPTTSTPGSYDSGAFEIQIDATDAADRTTGSVYRRKAADAAARDAALNPPGSWNTYELLVQGERVQVFLNGRKINDFTNTDASRTLRGHIGLQNHGVGDDVSFRNVRIKELAGDARTVEGESYTSSYGVQRIAKPTASGGDTLGRVRNGYWAGYSHVGTVGRTGFSAVISSGGLGGTITIRSGSQTGPVLGTVQVPVTGGWETFRTVSTTLNGNGTGALFLTFSGGDGPLFNIDTLTVTG</sequence>
<dbReference type="EMBL" id="RBAK01000004">
    <property type="protein sequence ID" value="RKN47582.1"/>
    <property type="molecule type" value="Genomic_DNA"/>
</dbReference>
<dbReference type="Pfam" id="PF06439">
    <property type="entry name" value="3keto-disac_hyd"/>
    <property type="match status" value="1"/>
</dbReference>
<dbReference type="Pfam" id="PF03422">
    <property type="entry name" value="CBM_6"/>
    <property type="match status" value="1"/>
</dbReference>
<evidence type="ECO:0000313" key="4">
    <source>
        <dbReference type="EMBL" id="RKN47582.1"/>
    </source>
</evidence>
<feature type="domain" description="CBM6" evidence="3">
    <location>
        <begin position="435"/>
        <end position="558"/>
    </location>
</feature>
<dbReference type="SUPFAM" id="SSF52317">
    <property type="entry name" value="Class I glutamine amidotransferase-like"/>
    <property type="match status" value="1"/>
</dbReference>
<feature type="chain" id="PRO_5017269720" evidence="2">
    <location>
        <begin position="26"/>
        <end position="559"/>
    </location>
</feature>
<proteinExistence type="predicted"/>
<evidence type="ECO:0000313" key="5">
    <source>
        <dbReference type="Proteomes" id="UP000281726"/>
    </source>
</evidence>
<dbReference type="CDD" id="cd04084">
    <property type="entry name" value="CBM6_xylanase-like"/>
    <property type="match status" value="1"/>
</dbReference>
<keyword evidence="1 2" id="KW-0732">Signal</keyword>
<dbReference type="OrthoDB" id="9816308at2"/>
<feature type="signal peptide" evidence="2">
    <location>
        <begin position="1"/>
        <end position="25"/>
    </location>
</feature>
<dbReference type="Proteomes" id="UP000281726">
    <property type="component" value="Unassembled WGS sequence"/>
</dbReference>
<dbReference type="GO" id="GO:0030246">
    <property type="term" value="F:carbohydrate binding"/>
    <property type="evidence" value="ECO:0007669"/>
    <property type="project" value="InterPro"/>
</dbReference>
<evidence type="ECO:0000259" key="3">
    <source>
        <dbReference type="PROSITE" id="PS51175"/>
    </source>
</evidence>
<dbReference type="AlphaFoldDB" id="A0A3A9ZGA9"/>
<evidence type="ECO:0000256" key="2">
    <source>
        <dbReference type="SAM" id="SignalP"/>
    </source>
</evidence>
<dbReference type="Gene3D" id="3.40.50.880">
    <property type="match status" value="1"/>
</dbReference>
<dbReference type="InterPro" id="IPR005084">
    <property type="entry name" value="CBM6"/>
</dbReference>
<dbReference type="SUPFAM" id="SSF49785">
    <property type="entry name" value="Galactose-binding domain-like"/>
    <property type="match status" value="1"/>
</dbReference>
<dbReference type="SMART" id="SM00606">
    <property type="entry name" value="CBD_IV"/>
    <property type="match status" value="1"/>
</dbReference>
<dbReference type="PROSITE" id="PS51175">
    <property type="entry name" value="CBM6"/>
    <property type="match status" value="1"/>
</dbReference>
<accession>A0A3A9ZGA9</accession>
<dbReference type="InterPro" id="IPR010496">
    <property type="entry name" value="AL/BT2_dom"/>
</dbReference>
<organism evidence="4 5">
    <name type="scientific">Micromonospora endolithica</name>
    <dbReference type="NCBI Taxonomy" id="230091"/>
    <lineage>
        <taxon>Bacteria</taxon>
        <taxon>Bacillati</taxon>
        <taxon>Actinomycetota</taxon>
        <taxon>Actinomycetes</taxon>
        <taxon>Micromonosporales</taxon>
        <taxon>Micromonosporaceae</taxon>
        <taxon>Micromonospora</taxon>
    </lineage>
</organism>
<dbReference type="InterPro" id="IPR008979">
    <property type="entry name" value="Galactose-bd-like_sf"/>
</dbReference>
<name>A0A3A9ZGA9_9ACTN</name>
<dbReference type="Pfam" id="PF06283">
    <property type="entry name" value="ThuA"/>
    <property type="match status" value="1"/>
</dbReference>
<dbReference type="InterPro" id="IPR029010">
    <property type="entry name" value="ThuA-like"/>
</dbReference>
<dbReference type="GO" id="GO:0016787">
    <property type="term" value="F:hydrolase activity"/>
    <property type="evidence" value="ECO:0007669"/>
    <property type="project" value="InterPro"/>
</dbReference>
<evidence type="ECO:0000256" key="1">
    <source>
        <dbReference type="ARBA" id="ARBA00022729"/>
    </source>
</evidence>
<dbReference type="RefSeq" id="WP_120728409.1">
    <property type="nucleotide sequence ID" value="NZ_RBAK01000004.1"/>
</dbReference>
<comment type="caution">
    <text evidence="4">The sequence shown here is derived from an EMBL/GenBank/DDBJ whole genome shotgun (WGS) entry which is preliminary data.</text>
</comment>
<dbReference type="InterPro" id="IPR029062">
    <property type="entry name" value="Class_I_gatase-like"/>
</dbReference>
<gene>
    <name evidence="4" type="ORF">D7223_12470</name>
</gene>
<reference evidence="4 5" key="1">
    <citation type="journal article" date="2004" name="Syst. Appl. Microbiol.">
        <title>Cryptoendolithic actinomycetes from antarctic sandstone rock samples: Micromonospora endolithica sp. nov. and two isolates related to Micromonospora coerulea Jensen 1932.</title>
        <authorList>
            <person name="Hirsch P."/>
            <person name="Mevs U."/>
            <person name="Kroppenstedt R.M."/>
            <person name="Schumann P."/>
            <person name="Stackebrandt E."/>
        </authorList>
    </citation>
    <scope>NUCLEOTIDE SEQUENCE [LARGE SCALE GENOMIC DNA]</scope>
    <source>
        <strain evidence="4 5">JCM 12677</strain>
    </source>
</reference>
<dbReference type="InterPro" id="IPR006584">
    <property type="entry name" value="Cellulose-bd_IV"/>
</dbReference>
<keyword evidence="5" id="KW-1185">Reference proteome</keyword>